<proteinExistence type="predicted"/>
<comment type="caution">
    <text evidence="1">The sequence shown here is derived from an EMBL/GenBank/DDBJ whole genome shotgun (WGS) entry which is preliminary data.</text>
</comment>
<sequence>MEAVYHKPQPSEKRVLKMKCILLAAATAHQEGGNVGLDVFIEKTNGIIPSAQVST</sequence>
<gene>
    <name evidence="1" type="ORF">KIN20_024449</name>
</gene>
<accession>A0AAD5QTN3</accession>
<organism evidence="1 2">
    <name type="scientific">Parelaphostrongylus tenuis</name>
    <name type="common">Meningeal worm</name>
    <dbReference type="NCBI Taxonomy" id="148309"/>
    <lineage>
        <taxon>Eukaryota</taxon>
        <taxon>Metazoa</taxon>
        <taxon>Ecdysozoa</taxon>
        <taxon>Nematoda</taxon>
        <taxon>Chromadorea</taxon>
        <taxon>Rhabditida</taxon>
        <taxon>Rhabditina</taxon>
        <taxon>Rhabditomorpha</taxon>
        <taxon>Strongyloidea</taxon>
        <taxon>Metastrongylidae</taxon>
        <taxon>Parelaphostrongylus</taxon>
    </lineage>
</organism>
<dbReference type="EMBL" id="JAHQIW010004953">
    <property type="protein sequence ID" value="KAJ1364363.1"/>
    <property type="molecule type" value="Genomic_DNA"/>
</dbReference>
<protein>
    <submittedName>
        <fullName evidence="1">Uncharacterized protein</fullName>
    </submittedName>
</protein>
<evidence type="ECO:0000313" key="2">
    <source>
        <dbReference type="Proteomes" id="UP001196413"/>
    </source>
</evidence>
<evidence type="ECO:0000313" key="1">
    <source>
        <dbReference type="EMBL" id="KAJ1364363.1"/>
    </source>
</evidence>
<dbReference type="AlphaFoldDB" id="A0AAD5QTN3"/>
<dbReference type="Proteomes" id="UP001196413">
    <property type="component" value="Unassembled WGS sequence"/>
</dbReference>
<keyword evidence="2" id="KW-1185">Reference proteome</keyword>
<name>A0AAD5QTN3_PARTN</name>
<reference evidence="1" key="1">
    <citation type="submission" date="2021-06" db="EMBL/GenBank/DDBJ databases">
        <title>Parelaphostrongylus tenuis whole genome reference sequence.</title>
        <authorList>
            <person name="Garwood T.J."/>
            <person name="Larsen P.A."/>
            <person name="Fountain-Jones N.M."/>
            <person name="Garbe J.R."/>
            <person name="Macchietto M.G."/>
            <person name="Kania S.A."/>
            <person name="Gerhold R.W."/>
            <person name="Richards J.E."/>
            <person name="Wolf T.M."/>
        </authorList>
    </citation>
    <scope>NUCLEOTIDE SEQUENCE</scope>
    <source>
        <strain evidence="1">MNPRO001-30</strain>
        <tissue evidence="1">Meninges</tissue>
    </source>
</reference>